<proteinExistence type="predicted"/>
<dbReference type="Proteomes" id="UP001215280">
    <property type="component" value="Unassembled WGS sequence"/>
</dbReference>
<organism evidence="1 2">
    <name type="scientific">Mycena maculata</name>
    <dbReference type="NCBI Taxonomy" id="230809"/>
    <lineage>
        <taxon>Eukaryota</taxon>
        <taxon>Fungi</taxon>
        <taxon>Dikarya</taxon>
        <taxon>Basidiomycota</taxon>
        <taxon>Agaricomycotina</taxon>
        <taxon>Agaricomycetes</taxon>
        <taxon>Agaricomycetidae</taxon>
        <taxon>Agaricales</taxon>
        <taxon>Marasmiineae</taxon>
        <taxon>Mycenaceae</taxon>
        <taxon>Mycena</taxon>
    </lineage>
</organism>
<dbReference type="EMBL" id="JARJLG010000310">
    <property type="protein sequence ID" value="KAJ7718122.1"/>
    <property type="molecule type" value="Genomic_DNA"/>
</dbReference>
<dbReference type="AlphaFoldDB" id="A0AAD7HDA2"/>
<sequence>MARARFLLLGQITRSRLTYTLDEGLFSPSTPKQVRMPERLAITVAGYHCRNFGKKPNALFSSEERPLISLDITDFRVRTIPVRRS</sequence>
<comment type="caution">
    <text evidence="1">The sequence shown here is derived from an EMBL/GenBank/DDBJ whole genome shotgun (WGS) entry which is preliminary data.</text>
</comment>
<evidence type="ECO:0000313" key="1">
    <source>
        <dbReference type="EMBL" id="KAJ7718122.1"/>
    </source>
</evidence>
<reference evidence="1" key="1">
    <citation type="submission" date="2023-03" db="EMBL/GenBank/DDBJ databases">
        <title>Massive genome expansion in bonnet fungi (Mycena s.s.) driven by repeated elements and novel gene families across ecological guilds.</title>
        <authorList>
            <consortium name="Lawrence Berkeley National Laboratory"/>
            <person name="Harder C.B."/>
            <person name="Miyauchi S."/>
            <person name="Viragh M."/>
            <person name="Kuo A."/>
            <person name="Thoen E."/>
            <person name="Andreopoulos B."/>
            <person name="Lu D."/>
            <person name="Skrede I."/>
            <person name="Drula E."/>
            <person name="Henrissat B."/>
            <person name="Morin E."/>
            <person name="Kohler A."/>
            <person name="Barry K."/>
            <person name="LaButti K."/>
            <person name="Morin E."/>
            <person name="Salamov A."/>
            <person name="Lipzen A."/>
            <person name="Mereny Z."/>
            <person name="Hegedus B."/>
            <person name="Baldrian P."/>
            <person name="Stursova M."/>
            <person name="Weitz H."/>
            <person name="Taylor A."/>
            <person name="Grigoriev I.V."/>
            <person name="Nagy L.G."/>
            <person name="Martin F."/>
            <person name="Kauserud H."/>
        </authorList>
    </citation>
    <scope>NUCLEOTIDE SEQUENCE</scope>
    <source>
        <strain evidence="1">CBHHK188m</strain>
    </source>
</reference>
<keyword evidence="2" id="KW-1185">Reference proteome</keyword>
<name>A0AAD7HDA2_9AGAR</name>
<evidence type="ECO:0000313" key="2">
    <source>
        <dbReference type="Proteomes" id="UP001215280"/>
    </source>
</evidence>
<gene>
    <name evidence="1" type="ORF">DFH07DRAFT_860605</name>
</gene>
<protein>
    <submittedName>
        <fullName evidence="1">Uncharacterized protein</fullName>
    </submittedName>
</protein>
<accession>A0AAD7HDA2</accession>